<proteinExistence type="inferred from homology"/>
<dbReference type="GO" id="GO:0044611">
    <property type="term" value="C:nuclear pore inner ring"/>
    <property type="evidence" value="ECO:0007669"/>
    <property type="project" value="TreeGrafter"/>
</dbReference>
<dbReference type="Pfam" id="PF11894">
    <property type="entry name" value="Nup192"/>
    <property type="match status" value="1"/>
</dbReference>
<comment type="caution">
    <text evidence="5">The sequence shown here is derived from an EMBL/GenBank/DDBJ whole genome shotgun (WGS) entry which is preliminary data.</text>
</comment>
<sequence length="783" mass="89873">MHILKSRRKFFRPVDRIKCKQTRRKLLCILDSVELTQRYPAPMQLEFFEPHVIEQVIREVESKLENEVVYCDIKMLHRVLMNELNNYQGNIMAAQRVRMIEEVENILQNVVLRNKVCQELSIKHQSFDAWRQVTEVLLNACPEDLLPGEIRQTILFELLQELLQKVADEDALMELTSPVSGVILTLMTNLRQCFLNEHSPSEDTGSMYPSLLDSTATSTQTVTWGEKSGSRTLFATSLKLVLQGLIDHILKSSGGQQRVRANLYGALLYYLQISQRPEPSTDELSPGEQLEGVAKRVLSDTDSEYDQLIKENINTILSYGDAFMDTVCRDACDGHDVGRMLALSVLDMILSMDKFQQWLTFMSSKGYLQHIIDSILHDDQHLQTLMEPNPELRTLYIYESKMGLLIRVAESTVGAHTLLQYGILQRLASCVFFDLRPNFDRSSENTILTDDDEFIPSPMARYRQLLFAGLKLCQALMTSLGVENQDAGNQVLQFTFAHSEVIHQILSDRQHITLNLPALRELALVTAVIALANTRDIPEYSEEEVEFDRYKSKVEMQMISLLPKYCMSERLNKQLKGLQIQREGRDVRAELSLVYQEIAANVTSFCRTIISVSGPTAQYTRKLFRPSLEEAMTRDLRATEEYTVSSLSVNQAPSLGVVVYQLRQCANNFMSVYDTHQQHLRKLQSLADLSTDDLKEFSGVDEKITSHQRQKLAKKRLTQIVKYKSKELQQYSCILSLDIIENCLFILWRHLEHYLIHCVPVRQTSTFYDSGDQTYCADEETPR</sequence>
<keyword evidence="6" id="KW-1185">Reference proteome</keyword>
<dbReference type="EMBL" id="VSWD01000007">
    <property type="protein sequence ID" value="KAK3096434.1"/>
    <property type="molecule type" value="Genomic_DNA"/>
</dbReference>
<name>A0AA89BVY3_PINIB</name>
<dbReference type="GO" id="GO:0017056">
    <property type="term" value="F:structural constituent of nuclear pore"/>
    <property type="evidence" value="ECO:0007669"/>
    <property type="project" value="TreeGrafter"/>
</dbReference>
<dbReference type="InterPro" id="IPR021827">
    <property type="entry name" value="Nup186/Nup192/Nup205"/>
</dbReference>
<dbReference type="PANTHER" id="PTHR31344:SF0">
    <property type="entry name" value="NUCLEAR PORE COMPLEX PROTEIN NUP205"/>
    <property type="match status" value="1"/>
</dbReference>
<dbReference type="Proteomes" id="UP001186944">
    <property type="component" value="Unassembled WGS sequence"/>
</dbReference>
<organism evidence="5 6">
    <name type="scientific">Pinctada imbricata</name>
    <name type="common">Atlantic pearl-oyster</name>
    <name type="synonym">Pinctada martensii</name>
    <dbReference type="NCBI Taxonomy" id="66713"/>
    <lineage>
        <taxon>Eukaryota</taxon>
        <taxon>Metazoa</taxon>
        <taxon>Spiralia</taxon>
        <taxon>Lophotrochozoa</taxon>
        <taxon>Mollusca</taxon>
        <taxon>Bivalvia</taxon>
        <taxon>Autobranchia</taxon>
        <taxon>Pteriomorphia</taxon>
        <taxon>Pterioida</taxon>
        <taxon>Pterioidea</taxon>
        <taxon>Pteriidae</taxon>
        <taxon>Pinctada</taxon>
    </lineage>
</organism>
<protein>
    <submittedName>
        <fullName evidence="5">Uncharacterized protein</fullName>
    </submittedName>
</protein>
<dbReference type="PANTHER" id="PTHR31344">
    <property type="entry name" value="NUCLEAR PORE COMPLEX PROTEIN NUP205"/>
    <property type="match status" value="1"/>
</dbReference>
<comment type="similarity">
    <text evidence="2">Belongs to the NUP186/NUP192/NUP205 family.</text>
</comment>
<evidence type="ECO:0000256" key="2">
    <source>
        <dbReference type="ARBA" id="ARBA00005892"/>
    </source>
</evidence>
<keyword evidence="4" id="KW-0539">Nucleus</keyword>
<evidence type="ECO:0000313" key="5">
    <source>
        <dbReference type="EMBL" id="KAK3096434.1"/>
    </source>
</evidence>
<keyword evidence="3" id="KW-0813">Transport</keyword>
<dbReference type="GO" id="GO:0006999">
    <property type="term" value="P:nuclear pore organization"/>
    <property type="evidence" value="ECO:0007669"/>
    <property type="project" value="TreeGrafter"/>
</dbReference>
<dbReference type="AlphaFoldDB" id="A0AA89BVY3"/>
<gene>
    <name evidence="5" type="ORF">FSP39_000076</name>
</gene>
<evidence type="ECO:0000256" key="1">
    <source>
        <dbReference type="ARBA" id="ARBA00004123"/>
    </source>
</evidence>
<evidence type="ECO:0000256" key="4">
    <source>
        <dbReference type="ARBA" id="ARBA00023242"/>
    </source>
</evidence>
<reference evidence="5" key="1">
    <citation type="submission" date="2019-08" db="EMBL/GenBank/DDBJ databases">
        <title>The improved chromosome-level genome for the pearl oyster Pinctada fucata martensii using PacBio sequencing and Hi-C.</title>
        <authorList>
            <person name="Zheng Z."/>
        </authorList>
    </citation>
    <scope>NUCLEOTIDE SEQUENCE</scope>
    <source>
        <strain evidence="5">ZZ-2019</strain>
        <tissue evidence="5">Adductor muscle</tissue>
    </source>
</reference>
<accession>A0AA89BVY3</accession>
<comment type="subcellular location">
    <subcellularLocation>
        <location evidence="1">Nucleus</location>
    </subcellularLocation>
</comment>
<evidence type="ECO:0000256" key="3">
    <source>
        <dbReference type="ARBA" id="ARBA00022448"/>
    </source>
</evidence>
<evidence type="ECO:0000313" key="6">
    <source>
        <dbReference type="Proteomes" id="UP001186944"/>
    </source>
</evidence>